<feature type="transmembrane region" description="Helical" evidence="12">
    <location>
        <begin position="168"/>
        <end position="188"/>
    </location>
</feature>
<dbReference type="GO" id="GO:0004376">
    <property type="term" value="F:GPI mannosyltransferase activity"/>
    <property type="evidence" value="ECO:0007669"/>
    <property type="project" value="InterPro"/>
</dbReference>
<evidence type="ECO:0000313" key="13">
    <source>
        <dbReference type="EMBL" id="KAE8404923.1"/>
    </source>
</evidence>
<dbReference type="PANTHER" id="PTHR12468">
    <property type="entry name" value="GPI MANNOSYLTRANSFERASE 2"/>
    <property type="match status" value="1"/>
</dbReference>
<feature type="transmembrane region" description="Helical" evidence="12">
    <location>
        <begin position="131"/>
        <end position="156"/>
    </location>
</feature>
<organism evidence="13 14">
    <name type="scientific">Aspergillus pseudonomiae</name>
    <dbReference type="NCBI Taxonomy" id="1506151"/>
    <lineage>
        <taxon>Eukaryota</taxon>
        <taxon>Fungi</taxon>
        <taxon>Dikarya</taxon>
        <taxon>Ascomycota</taxon>
        <taxon>Pezizomycotina</taxon>
        <taxon>Eurotiomycetes</taxon>
        <taxon>Eurotiomycetidae</taxon>
        <taxon>Eurotiales</taxon>
        <taxon>Aspergillaceae</taxon>
        <taxon>Aspergillus</taxon>
        <taxon>Aspergillus subgen. Circumdati</taxon>
    </lineage>
</organism>
<evidence type="ECO:0000256" key="8">
    <source>
        <dbReference type="ARBA" id="ARBA00022692"/>
    </source>
</evidence>
<feature type="transmembrane region" description="Helical" evidence="12">
    <location>
        <begin position="432"/>
        <end position="454"/>
    </location>
</feature>
<evidence type="ECO:0000256" key="6">
    <source>
        <dbReference type="ARBA" id="ARBA00022676"/>
    </source>
</evidence>
<dbReference type="Pfam" id="PF04188">
    <property type="entry name" value="Mannosyl_trans2"/>
    <property type="match status" value="1"/>
</dbReference>
<keyword evidence="9 12" id="KW-0256">Endoplasmic reticulum</keyword>
<comment type="pathway">
    <text evidence="2 12">Glycolipid biosynthesis; glycosylphosphatidylinositol-anchor biosynthesis.</text>
</comment>
<dbReference type="Proteomes" id="UP000325579">
    <property type="component" value="Unassembled WGS sequence"/>
</dbReference>
<comment type="similarity">
    <text evidence="3 12">Belongs to the PIGV family.</text>
</comment>
<keyword evidence="10 12" id="KW-1133">Transmembrane helix</keyword>
<dbReference type="GO" id="GO:0005789">
    <property type="term" value="C:endoplasmic reticulum membrane"/>
    <property type="evidence" value="ECO:0007669"/>
    <property type="project" value="UniProtKB-SubCell"/>
</dbReference>
<dbReference type="GeneID" id="43674145"/>
<evidence type="ECO:0000256" key="3">
    <source>
        <dbReference type="ARBA" id="ARBA00008698"/>
    </source>
</evidence>
<evidence type="ECO:0000256" key="1">
    <source>
        <dbReference type="ARBA" id="ARBA00004477"/>
    </source>
</evidence>
<dbReference type="GO" id="GO:0006506">
    <property type="term" value="P:GPI anchor biosynthetic process"/>
    <property type="evidence" value="ECO:0007669"/>
    <property type="project" value="UniProtKB-UniPathway"/>
</dbReference>
<evidence type="ECO:0000256" key="5">
    <source>
        <dbReference type="ARBA" id="ARBA00022502"/>
    </source>
</evidence>
<evidence type="ECO:0000256" key="10">
    <source>
        <dbReference type="ARBA" id="ARBA00022989"/>
    </source>
</evidence>
<dbReference type="InterPro" id="IPR007315">
    <property type="entry name" value="PIG-V/Gpi18"/>
</dbReference>
<dbReference type="UniPathway" id="UPA00196"/>
<keyword evidence="5 12" id="KW-0337">GPI-anchor biosynthesis</keyword>
<dbReference type="PANTHER" id="PTHR12468:SF2">
    <property type="entry name" value="GPI MANNOSYLTRANSFERASE 2"/>
    <property type="match status" value="1"/>
</dbReference>
<reference evidence="13 14" key="1">
    <citation type="submission" date="2019-04" db="EMBL/GenBank/DDBJ databases">
        <authorList>
            <consortium name="DOE Joint Genome Institute"/>
            <person name="Mondo S."/>
            <person name="Kjaerbolling I."/>
            <person name="Vesth T."/>
            <person name="Frisvad J.C."/>
            <person name="Nybo J.L."/>
            <person name="Theobald S."/>
            <person name="Kildgaard S."/>
            <person name="Isbrandt T."/>
            <person name="Kuo A."/>
            <person name="Sato A."/>
            <person name="Lyhne E.K."/>
            <person name="Kogle M.E."/>
            <person name="Wiebenga A."/>
            <person name="Kun R.S."/>
            <person name="Lubbers R.J."/>
            <person name="Makela M.R."/>
            <person name="Barry K."/>
            <person name="Chovatia M."/>
            <person name="Clum A."/>
            <person name="Daum C."/>
            <person name="Haridas S."/>
            <person name="He G."/>
            <person name="LaButti K."/>
            <person name="Lipzen A."/>
            <person name="Riley R."/>
            <person name="Salamov A."/>
            <person name="Simmons B.A."/>
            <person name="Magnuson J.K."/>
            <person name="Henrissat B."/>
            <person name="Mortensen U.H."/>
            <person name="Larsen T.O."/>
            <person name="Devries R.P."/>
            <person name="Grigoriev I.V."/>
            <person name="Machida M."/>
            <person name="Baker S.E."/>
            <person name="Andersen M.R."/>
            <person name="Cantor M.N."/>
            <person name="Hua S.X."/>
        </authorList>
    </citation>
    <scope>NUCLEOTIDE SEQUENCE [LARGE SCALE GENOMIC DNA]</scope>
    <source>
        <strain evidence="13 14">CBS 119388</strain>
    </source>
</reference>
<keyword evidence="8 12" id="KW-0812">Transmembrane</keyword>
<evidence type="ECO:0000256" key="2">
    <source>
        <dbReference type="ARBA" id="ARBA00004687"/>
    </source>
</evidence>
<dbReference type="AlphaFoldDB" id="A0A5N7DFW6"/>
<accession>A0A5N7DFW6</accession>
<evidence type="ECO:0000256" key="12">
    <source>
        <dbReference type="RuleBase" id="RU363112"/>
    </source>
</evidence>
<dbReference type="EC" id="2.4.1.-" evidence="12"/>
<feature type="transmembrane region" description="Helical" evidence="12">
    <location>
        <begin position="333"/>
        <end position="352"/>
    </location>
</feature>
<feature type="transmembrane region" description="Helical" evidence="12">
    <location>
        <begin position="242"/>
        <end position="261"/>
    </location>
</feature>
<dbReference type="OrthoDB" id="10252502at2759"/>
<name>A0A5N7DFW6_9EURO</name>
<evidence type="ECO:0000256" key="9">
    <source>
        <dbReference type="ARBA" id="ARBA00022824"/>
    </source>
</evidence>
<gene>
    <name evidence="13" type="ORF">BDV37DRAFT_293597</name>
</gene>
<dbReference type="GO" id="GO:0000009">
    <property type="term" value="F:alpha-1,6-mannosyltransferase activity"/>
    <property type="evidence" value="ECO:0007669"/>
    <property type="project" value="InterPro"/>
</dbReference>
<keyword evidence="6 12" id="KW-0328">Glycosyltransferase</keyword>
<evidence type="ECO:0000256" key="7">
    <source>
        <dbReference type="ARBA" id="ARBA00022679"/>
    </source>
</evidence>
<keyword evidence="14" id="KW-1185">Reference proteome</keyword>
<dbReference type="GO" id="GO:0031501">
    <property type="term" value="C:mannosyltransferase complex"/>
    <property type="evidence" value="ECO:0007669"/>
    <property type="project" value="TreeGrafter"/>
</dbReference>
<comment type="subcellular location">
    <subcellularLocation>
        <location evidence="1 12">Endoplasmic reticulum membrane</location>
        <topology evidence="1 12">Multi-pass membrane protein</topology>
    </subcellularLocation>
</comment>
<sequence>MSSRSAQLPHTWSILNPGHPIKSLFVAFGVWKSLVLVVIACCPGPGYETSLGRLPSQGPSTHDSRPQQLESLSPLPTLLKFVRWDAVYFVHIAEHGYVYEQEWAFGYGYTQVLSFLVSVLRRNSGLSGATAAALVGIVLSHMTHFLSVLVLYRLSINVFGQDTATRRLTCFLSAILHIICPAGAFLSAPYAESLFSFLNISGFYIYSSSFLDDNAGRTVISNVKLLIASILFAAATTVRSNGILSGCLLAYDAVLLLQRALFHGPMKRPCLRLCVTVVGGCIVAAGMVFSQALAYADFCLDVQTSRPWCGKLIPSIYPWVQRQYWDVGFLRYWTIRNLPFFLLAIPMLHTLCRSSIWAMSLSKADGSLFSTWSASLLTRLALPQGLLAVLGITSYHTQIINRICSGYPLWYWYLACQIVRERYEPRAKKRPGWTFAIQAMVIYAIVQAALYGSFLPPP</sequence>
<proteinExistence type="inferred from homology"/>
<evidence type="ECO:0000313" key="14">
    <source>
        <dbReference type="Proteomes" id="UP000325579"/>
    </source>
</evidence>
<protein>
    <recommendedName>
        <fullName evidence="4 12">GPI mannosyltransferase 2</fullName>
        <ecNumber evidence="12">2.4.1.-</ecNumber>
    </recommendedName>
</protein>
<comment type="function">
    <text evidence="12">Mannosyltransferase involved in glycosylphosphatidylinositol-anchor biosynthesis.</text>
</comment>
<feature type="transmembrane region" description="Helical" evidence="12">
    <location>
        <begin position="194"/>
        <end position="211"/>
    </location>
</feature>
<keyword evidence="7 12" id="KW-0808">Transferase</keyword>
<dbReference type="EMBL" id="ML736764">
    <property type="protein sequence ID" value="KAE8404923.1"/>
    <property type="molecule type" value="Genomic_DNA"/>
</dbReference>
<feature type="transmembrane region" description="Helical" evidence="12">
    <location>
        <begin position="218"/>
        <end position="236"/>
    </location>
</feature>
<evidence type="ECO:0000256" key="11">
    <source>
        <dbReference type="ARBA" id="ARBA00023136"/>
    </source>
</evidence>
<evidence type="ECO:0000256" key="4">
    <source>
        <dbReference type="ARBA" id="ARBA00013795"/>
    </source>
</evidence>
<keyword evidence="11 12" id="KW-0472">Membrane</keyword>
<feature type="transmembrane region" description="Helical" evidence="12">
    <location>
        <begin position="273"/>
        <end position="296"/>
    </location>
</feature>
<dbReference type="RefSeq" id="XP_031942242.1">
    <property type="nucleotide sequence ID" value="XM_032089454.1"/>
</dbReference>